<feature type="compositionally biased region" description="Basic and acidic residues" evidence="11">
    <location>
        <begin position="359"/>
        <end position="370"/>
    </location>
</feature>
<dbReference type="GO" id="GO:0001534">
    <property type="term" value="C:radial spoke"/>
    <property type="evidence" value="ECO:0007669"/>
    <property type="project" value="InterPro"/>
</dbReference>
<protein>
    <recommendedName>
        <fullName evidence="10">Radial spoke head protein 9 homolog</fullName>
    </recommendedName>
</protein>
<comment type="caution">
    <text evidence="13">The sequence shown here is derived from an EMBL/GenBank/DDBJ whole genome shotgun (WGS) entry which is preliminary data.</text>
</comment>
<evidence type="ECO:0000313" key="14">
    <source>
        <dbReference type="Proteomes" id="UP000683360"/>
    </source>
</evidence>
<gene>
    <name evidence="13" type="ORF">MEDL_18230</name>
</gene>
<feature type="region of interest" description="Disordered" evidence="11">
    <location>
        <begin position="138"/>
        <end position="175"/>
    </location>
</feature>
<dbReference type="GO" id="GO:0060091">
    <property type="term" value="C:kinocilium"/>
    <property type="evidence" value="ECO:0007669"/>
    <property type="project" value="UniProtKB-SubCell"/>
</dbReference>
<dbReference type="GO" id="GO:0060294">
    <property type="term" value="P:cilium movement involved in cell motility"/>
    <property type="evidence" value="ECO:0007669"/>
    <property type="project" value="InterPro"/>
</dbReference>
<evidence type="ECO:0000256" key="9">
    <source>
        <dbReference type="ARBA" id="ARBA00038319"/>
    </source>
</evidence>
<proteinExistence type="inferred from homology"/>
<evidence type="ECO:0000256" key="5">
    <source>
        <dbReference type="ARBA" id="ARBA00023069"/>
    </source>
</evidence>
<evidence type="ECO:0000256" key="7">
    <source>
        <dbReference type="ARBA" id="ARBA00023273"/>
    </source>
</evidence>
<keyword evidence="12" id="KW-0732">Signal</keyword>
<dbReference type="EMBL" id="CAJPWZ010000930">
    <property type="protein sequence ID" value="CAG2203719.1"/>
    <property type="molecule type" value="Genomic_DNA"/>
</dbReference>
<keyword evidence="4" id="KW-0282">Flagellum</keyword>
<evidence type="ECO:0000256" key="1">
    <source>
        <dbReference type="ARBA" id="ARBA00004611"/>
    </source>
</evidence>
<dbReference type="Pfam" id="PF04712">
    <property type="entry name" value="Radial_spoke"/>
    <property type="match status" value="1"/>
</dbReference>
<feature type="signal peptide" evidence="12">
    <location>
        <begin position="1"/>
        <end position="16"/>
    </location>
</feature>
<keyword evidence="14" id="KW-1185">Reference proteome</keyword>
<evidence type="ECO:0000256" key="3">
    <source>
        <dbReference type="ARBA" id="ARBA00022794"/>
    </source>
</evidence>
<keyword evidence="5" id="KW-0969">Cilium</keyword>
<reference evidence="13" key="1">
    <citation type="submission" date="2021-03" db="EMBL/GenBank/DDBJ databases">
        <authorList>
            <person name="Bekaert M."/>
        </authorList>
    </citation>
    <scope>NUCLEOTIDE SEQUENCE</scope>
</reference>
<dbReference type="PANTHER" id="PTHR22069:SF0">
    <property type="entry name" value="RADIAL SPOKE HEAD PROTEIN 9 HOMOLOG"/>
    <property type="match status" value="1"/>
</dbReference>
<dbReference type="Proteomes" id="UP000683360">
    <property type="component" value="Unassembled WGS sequence"/>
</dbReference>
<dbReference type="InterPro" id="IPR006802">
    <property type="entry name" value="Radial_spoke"/>
</dbReference>
<evidence type="ECO:0000256" key="8">
    <source>
        <dbReference type="ARBA" id="ARBA00037822"/>
    </source>
</evidence>
<evidence type="ECO:0000256" key="10">
    <source>
        <dbReference type="ARBA" id="ARBA00041080"/>
    </source>
</evidence>
<evidence type="ECO:0000256" key="12">
    <source>
        <dbReference type="SAM" id="SignalP"/>
    </source>
</evidence>
<evidence type="ECO:0000256" key="2">
    <source>
        <dbReference type="ARBA" id="ARBA00022490"/>
    </source>
</evidence>
<feature type="compositionally biased region" description="Basic and acidic residues" evidence="11">
    <location>
        <begin position="149"/>
        <end position="175"/>
    </location>
</feature>
<feature type="compositionally biased region" description="Basic and acidic residues" evidence="11">
    <location>
        <begin position="389"/>
        <end position="401"/>
    </location>
</feature>
<organism evidence="13 14">
    <name type="scientific">Mytilus edulis</name>
    <name type="common">Blue mussel</name>
    <dbReference type="NCBI Taxonomy" id="6550"/>
    <lineage>
        <taxon>Eukaryota</taxon>
        <taxon>Metazoa</taxon>
        <taxon>Spiralia</taxon>
        <taxon>Lophotrochozoa</taxon>
        <taxon>Mollusca</taxon>
        <taxon>Bivalvia</taxon>
        <taxon>Autobranchia</taxon>
        <taxon>Pteriomorphia</taxon>
        <taxon>Mytilida</taxon>
        <taxon>Mytiloidea</taxon>
        <taxon>Mytilidae</taxon>
        <taxon>Mytilinae</taxon>
        <taxon>Mytilus</taxon>
    </lineage>
</organism>
<evidence type="ECO:0000313" key="13">
    <source>
        <dbReference type="EMBL" id="CAG2203719.1"/>
    </source>
</evidence>
<keyword evidence="7" id="KW-0966">Cell projection</keyword>
<dbReference type="InterPro" id="IPR055316">
    <property type="entry name" value="RSP9"/>
</dbReference>
<comment type="subcellular location">
    <subcellularLocation>
        <location evidence="8">Cell projection</location>
        <location evidence="8">Kinocilium</location>
    </subcellularLocation>
    <subcellularLocation>
        <location evidence="1">Cytoplasm</location>
        <location evidence="1">Cytoskeleton</location>
        <location evidence="1">Flagellum axoneme</location>
    </subcellularLocation>
</comment>
<keyword evidence="3" id="KW-0970">Cilium biogenesis/degradation</keyword>
<sequence>MILIFVFLSGSVPTCLFPLTTRTNGGDEHLFTDTERNLTSTKMEAADLHLNIDYVGTSGTVLSPEQKAALQTSLVIQQNRYKFHRIYFWGKILGIKDDYFIAQGTQRDEMAECKTLYSKDCVNWGLLPPATKAMREKSKLAKGRFTGDPSHEFEHVQTKKSADGEEGHEEGRNEEDRLASVIAEIDEDVKIVPRAAFIKTPTGETLSNRCFEGLSVSEAAKLCSYMHFREPKALFEKTLLQKANLDKSIDFLDTVEEDIPKGCWSLQFERGSGLVTLRSLWWNGFVFFHVPGSRRFGHVYVGIGEKNLDLPFMFQTHIKKHLSAWYVQQAAINQVENERRMKEAELLWNQQIAMMEAQKEEQKRIQEEQMRQQQAPPGKQKNLVNSKFMRRETKNNTRSRLEVGSPEGLGKRKKNKKREVQKGKQEEKHQDPPREKY</sequence>
<feature type="compositionally biased region" description="Basic and acidic residues" evidence="11">
    <location>
        <begin position="418"/>
        <end position="437"/>
    </location>
</feature>
<dbReference type="GO" id="GO:0044458">
    <property type="term" value="P:motile cilium assembly"/>
    <property type="evidence" value="ECO:0007669"/>
    <property type="project" value="TreeGrafter"/>
</dbReference>
<keyword evidence="6" id="KW-0206">Cytoskeleton</keyword>
<feature type="chain" id="PRO_5035918370" description="Radial spoke head protein 9 homolog" evidence="12">
    <location>
        <begin position="17"/>
        <end position="437"/>
    </location>
</feature>
<evidence type="ECO:0000256" key="4">
    <source>
        <dbReference type="ARBA" id="ARBA00022846"/>
    </source>
</evidence>
<evidence type="ECO:0000256" key="6">
    <source>
        <dbReference type="ARBA" id="ARBA00023212"/>
    </source>
</evidence>
<dbReference type="PANTHER" id="PTHR22069">
    <property type="entry name" value="MITOCHONDRIAL RIBOSOMAL PROTEIN S18"/>
    <property type="match status" value="1"/>
</dbReference>
<dbReference type="AlphaFoldDB" id="A0A8S3RAK0"/>
<dbReference type="GO" id="GO:0035082">
    <property type="term" value="P:axoneme assembly"/>
    <property type="evidence" value="ECO:0007669"/>
    <property type="project" value="InterPro"/>
</dbReference>
<comment type="similarity">
    <text evidence="9">Belongs to the flagellar radial spoke RSP9 family.</text>
</comment>
<name>A0A8S3RAK0_MYTED</name>
<evidence type="ECO:0000256" key="11">
    <source>
        <dbReference type="SAM" id="MobiDB-lite"/>
    </source>
</evidence>
<accession>A0A8S3RAK0</accession>
<dbReference type="OrthoDB" id="10258956at2759"/>
<keyword evidence="2" id="KW-0963">Cytoplasm</keyword>
<feature type="region of interest" description="Disordered" evidence="11">
    <location>
        <begin position="359"/>
        <end position="437"/>
    </location>
</feature>